<dbReference type="InterPro" id="IPR007674">
    <property type="entry name" value="Poxvirus_F5/I6_dom"/>
</dbReference>
<proteinExistence type="predicted"/>
<comment type="function">
    <text evidence="4">Binds to the hairpin form of the viral telomeric sequence. Might direct genome encapsidation into the virus particle.</text>
</comment>
<evidence type="ECO:0000259" key="6">
    <source>
        <dbReference type="Pfam" id="PF12562"/>
    </source>
</evidence>
<dbReference type="GO" id="GO:0003677">
    <property type="term" value="F:DNA binding"/>
    <property type="evidence" value="ECO:0007669"/>
    <property type="project" value="UniProtKB-KW"/>
</dbReference>
<dbReference type="GO" id="GO:0016032">
    <property type="term" value="P:viral process"/>
    <property type="evidence" value="ECO:0007669"/>
    <property type="project" value="InterPro"/>
</dbReference>
<dbReference type="InterPro" id="IPR022219">
    <property type="entry name" value="Poxvirus_I6_C"/>
</dbReference>
<feature type="domain" description="Poxvirus F5/Telomere-binding protein I6" evidence="5">
    <location>
        <begin position="29"/>
        <end position="348"/>
    </location>
</feature>
<dbReference type="Pfam" id="PF04595">
    <property type="entry name" value="Pox_I6"/>
    <property type="match status" value="1"/>
</dbReference>
<dbReference type="Proteomes" id="UP000130031">
    <property type="component" value="Segment"/>
</dbReference>
<feature type="domain" description="Poxvirus I6 C-terminal" evidence="6">
    <location>
        <begin position="349"/>
        <end position="385"/>
    </location>
</feature>
<keyword evidence="2" id="KW-0946">Virion</keyword>
<organism evidence="7 10">
    <name type="scientific">Tanapox virus</name>
    <dbReference type="NCBI Taxonomy" id="99000"/>
    <lineage>
        <taxon>Viruses</taxon>
        <taxon>Varidnaviria</taxon>
        <taxon>Bamfordvirae</taxon>
        <taxon>Nucleocytoviricota</taxon>
        <taxon>Pokkesviricetes</taxon>
        <taxon>Chitovirales</taxon>
        <taxon>Poxviridae</taxon>
        <taxon>Chordopoxvirinae</taxon>
        <taxon>Yatapoxvirus</taxon>
        <taxon>Yatapoxvirus tanapox</taxon>
    </lineage>
</organism>
<evidence type="ECO:0000259" key="5">
    <source>
        <dbReference type="Pfam" id="PF04595"/>
    </source>
</evidence>
<evidence type="ECO:0000313" key="10">
    <source>
        <dbReference type="Proteomes" id="UP000130031"/>
    </source>
</evidence>
<evidence type="ECO:0000256" key="2">
    <source>
        <dbReference type="ARBA" id="ARBA00022844"/>
    </source>
</evidence>
<evidence type="ECO:0000313" key="7">
    <source>
        <dbReference type="EMBL" id="ABQ43522.1"/>
    </source>
</evidence>
<name>A7XCG6_9POXV</name>
<evidence type="ECO:0000313" key="9">
    <source>
        <dbReference type="Proteomes" id="UP000099606"/>
    </source>
</evidence>
<evidence type="ECO:0000256" key="4">
    <source>
        <dbReference type="ARBA" id="ARBA00025415"/>
    </source>
</evidence>
<evidence type="ECO:0000256" key="1">
    <source>
        <dbReference type="ARBA" id="ARBA00004328"/>
    </source>
</evidence>
<sequence>MNNFIKNAANKMYKPYKKIIPTSEKIALKECIISFNFENFYYLNEIVFNKQNNTLDDLSKSWTIMESFSYEKYVIKGIIQIIKKYAYINDIYFVPIGWLTGIDDNEQQYHVVIKIVFEGYVLVTIKNKVKEYCSFHSIKDLHISQTSKDLKINVFEIPQNMPSALVSLYPFDTEYIMIVLFFGVCDESYCGISYITNKENLYNVIEFLKPLVLEINLIIDEISKMTSLKIFNSTQQCKIFPEKKIISICEIMEPLDKKKIDGLKINTPINITLFVKKKIVSLLDVPSNVDIKCMSSNGVDFITHIDNKRLSTVLIIAKDDFIKDVIFSGTFKKENLIWKGCYTYRIIESSFLTPKLNVLNKSNNKKCKKHTFNNHTFTTKTGSYVI</sequence>
<protein>
    <submittedName>
        <fullName evidence="7">Uncharacterized protein 47L</fullName>
    </submittedName>
</protein>
<dbReference type="EMBL" id="EF420157">
    <property type="protein sequence ID" value="ABQ43677.1"/>
    <property type="molecule type" value="Genomic_DNA"/>
</dbReference>
<evidence type="ECO:0000313" key="8">
    <source>
        <dbReference type="EMBL" id="ABQ43677.1"/>
    </source>
</evidence>
<dbReference type="EMBL" id="EF420156">
    <property type="protein sequence ID" value="ABQ43522.1"/>
    <property type="molecule type" value="Genomic_DNA"/>
</dbReference>
<reference evidence="9 10" key="1">
    <citation type="journal article" date="2007" name="Virus Res.">
        <title>Comparative genetic analysis of genomic DNA sequences of two human isolates of Tanapox virus.</title>
        <authorList>
            <person name="Nazarian S.H."/>
            <person name="Barrett J.W."/>
            <person name="Frace A.M."/>
            <person name="Olsen-Rasmussen M."/>
            <person name="Khristova M."/>
            <person name="Shaban M."/>
            <person name="Neering S."/>
            <person name="Li Y."/>
            <person name="Damon I.K."/>
            <person name="Esposito J.J."/>
            <person name="Essani K."/>
            <person name="McFadden G."/>
        </authorList>
    </citation>
    <scope>NUCLEOTIDE SEQUENCE [LARGE SCALE GENOMIC DNA]</scope>
    <source>
        <strain evidence="7">TPV-Kenya</strain>
        <strain evidence="8">TPV-RoC</strain>
    </source>
</reference>
<dbReference type="Proteomes" id="UP000099606">
    <property type="component" value="Segment"/>
</dbReference>
<keyword evidence="3" id="KW-0238">DNA-binding</keyword>
<evidence type="ECO:0000256" key="3">
    <source>
        <dbReference type="ARBA" id="ARBA00023125"/>
    </source>
</evidence>
<dbReference type="Pfam" id="PF12562">
    <property type="entry name" value="Pox_I6_C"/>
    <property type="match status" value="1"/>
</dbReference>
<gene>
    <name evidence="7" type="primary">47L</name>
</gene>
<dbReference type="GO" id="GO:0044423">
    <property type="term" value="C:virion component"/>
    <property type="evidence" value="ECO:0007669"/>
    <property type="project" value="UniProtKB-KW"/>
</dbReference>
<comment type="subcellular location">
    <subcellularLocation>
        <location evidence="1">Virion</location>
    </subcellularLocation>
</comment>
<accession>A7XCG6</accession>